<sequence>MKRRVILAAGLGGVTVAGAFGLHAVLAGDDEPEWLEPVPAAPPAVADASKIKPVTYWTNVFMKSWDYAYGNATPLSTSKDSRDHYDLAYDVDACTAMFRATGQHRFLDRALVWMENTVAASAPSAQLKNSSFQDGYAGWASSKAGGGGDEVPLYESYLWRYGTSLLVAMQDMTDSGYQERYRKLLAFAETNLFDKWYARDPESSMYRERTHMSSHWALIAMNLAHLTADQGRKSRCNKVVDHISSQLRRQLRRNPVEPTAWFWSDVWGSAKRPGQDVGHGNAVITYVAEARDRNQGWSAADMAAFGTLLTKVIWPGGTTYHAYVDGTGEDNGWWSDGFVKLGRYDPAVQLRLEKHQVVNDQFAANMALNARLLRA</sequence>
<keyword evidence="3" id="KW-1185">Reference proteome</keyword>
<dbReference type="EMBL" id="BOMG01000071">
    <property type="protein sequence ID" value="GID57267.1"/>
    <property type="molecule type" value="Genomic_DNA"/>
</dbReference>
<gene>
    <name evidence="2" type="ORF">Aco03nite_056710</name>
</gene>
<evidence type="ECO:0000256" key="1">
    <source>
        <dbReference type="SAM" id="SignalP"/>
    </source>
</evidence>
<feature type="chain" id="PRO_5046377725" evidence="1">
    <location>
        <begin position="20"/>
        <end position="375"/>
    </location>
</feature>
<name>A0ABQ3XFJ2_9ACTN</name>
<comment type="caution">
    <text evidence="2">The sequence shown here is derived from an EMBL/GenBank/DDBJ whole genome shotgun (WGS) entry which is preliminary data.</text>
</comment>
<accession>A0ABQ3XFJ2</accession>
<organism evidence="2 3">
    <name type="scientific">Actinoplanes couchii</name>
    <dbReference type="NCBI Taxonomy" id="403638"/>
    <lineage>
        <taxon>Bacteria</taxon>
        <taxon>Bacillati</taxon>
        <taxon>Actinomycetota</taxon>
        <taxon>Actinomycetes</taxon>
        <taxon>Micromonosporales</taxon>
        <taxon>Micromonosporaceae</taxon>
        <taxon>Actinoplanes</taxon>
    </lineage>
</organism>
<proteinExistence type="predicted"/>
<dbReference type="RefSeq" id="WP_203799841.1">
    <property type="nucleotide sequence ID" value="NZ_BAAAQE010000092.1"/>
</dbReference>
<feature type="signal peptide" evidence="1">
    <location>
        <begin position="1"/>
        <end position="19"/>
    </location>
</feature>
<protein>
    <submittedName>
        <fullName evidence="2">Uncharacterized protein</fullName>
    </submittedName>
</protein>
<evidence type="ECO:0000313" key="2">
    <source>
        <dbReference type="EMBL" id="GID57267.1"/>
    </source>
</evidence>
<reference evidence="2 3" key="1">
    <citation type="submission" date="2021-01" db="EMBL/GenBank/DDBJ databases">
        <title>Whole genome shotgun sequence of Actinoplanes couchii NBRC 106145.</title>
        <authorList>
            <person name="Komaki H."/>
            <person name="Tamura T."/>
        </authorList>
    </citation>
    <scope>NUCLEOTIDE SEQUENCE [LARGE SCALE GENOMIC DNA]</scope>
    <source>
        <strain evidence="2 3">NBRC 106145</strain>
    </source>
</reference>
<dbReference type="Proteomes" id="UP000612282">
    <property type="component" value="Unassembled WGS sequence"/>
</dbReference>
<evidence type="ECO:0000313" key="3">
    <source>
        <dbReference type="Proteomes" id="UP000612282"/>
    </source>
</evidence>
<keyword evidence="1" id="KW-0732">Signal</keyword>